<keyword evidence="5" id="KW-0812">Transmembrane</keyword>
<dbReference type="GO" id="GO:0004222">
    <property type="term" value="F:metalloendopeptidase activity"/>
    <property type="evidence" value="ECO:0007669"/>
    <property type="project" value="TreeGrafter"/>
</dbReference>
<organism evidence="13 14">
    <name type="scientific">Niastella populi</name>
    <dbReference type="NCBI Taxonomy" id="550983"/>
    <lineage>
        <taxon>Bacteria</taxon>
        <taxon>Pseudomonadati</taxon>
        <taxon>Bacteroidota</taxon>
        <taxon>Chitinophagia</taxon>
        <taxon>Chitinophagales</taxon>
        <taxon>Chitinophagaceae</taxon>
        <taxon>Niastella</taxon>
    </lineage>
</organism>
<evidence type="ECO:0000313" key="13">
    <source>
        <dbReference type="EMBL" id="OQP65586.1"/>
    </source>
</evidence>
<keyword evidence="14" id="KW-1185">Reference proteome</keyword>
<accession>A0A1V9G538</accession>
<comment type="subcellular location">
    <subcellularLocation>
        <location evidence="3">Membrane</location>
        <topology evidence="3">Single-pass type I membrane protein</topology>
    </subcellularLocation>
</comment>
<evidence type="ECO:0000256" key="6">
    <source>
        <dbReference type="ARBA" id="ARBA00022723"/>
    </source>
</evidence>
<keyword evidence="9" id="KW-1133">Transmembrane helix</keyword>
<evidence type="ECO:0000256" key="8">
    <source>
        <dbReference type="ARBA" id="ARBA00022801"/>
    </source>
</evidence>
<dbReference type="PANTHER" id="PTHR31120">
    <property type="entry name" value="METALLOPROTEASE TIKI"/>
    <property type="match status" value="1"/>
</dbReference>
<evidence type="ECO:0000313" key="14">
    <source>
        <dbReference type="Proteomes" id="UP000192276"/>
    </source>
</evidence>
<dbReference type="EMBL" id="LWBP01000067">
    <property type="protein sequence ID" value="OQP65586.1"/>
    <property type="molecule type" value="Genomic_DNA"/>
</dbReference>
<evidence type="ECO:0000256" key="3">
    <source>
        <dbReference type="ARBA" id="ARBA00004479"/>
    </source>
</evidence>
<name>A0A1V9G538_9BACT</name>
<dbReference type="InterPro" id="IPR002816">
    <property type="entry name" value="TraB/PrgY/GumN_fam"/>
</dbReference>
<gene>
    <name evidence="13" type="ORF">A4R26_14225</name>
</gene>
<evidence type="ECO:0000256" key="10">
    <source>
        <dbReference type="ARBA" id="ARBA00023049"/>
    </source>
</evidence>
<keyword evidence="7" id="KW-0732">Signal</keyword>
<keyword evidence="11" id="KW-0472">Membrane</keyword>
<evidence type="ECO:0000256" key="1">
    <source>
        <dbReference type="ARBA" id="ARBA00001936"/>
    </source>
</evidence>
<dbReference type="RefSeq" id="WP_081163093.1">
    <property type="nucleotide sequence ID" value="NZ_LWBP01000067.1"/>
</dbReference>
<keyword evidence="12" id="KW-0325">Glycoprotein</keyword>
<comment type="cofactor">
    <cofactor evidence="2">
        <name>Co(2+)</name>
        <dbReference type="ChEBI" id="CHEBI:48828"/>
    </cofactor>
</comment>
<dbReference type="GO" id="GO:0046872">
    <property type="term" value="F:metal ion binding"/>
    <property type="evidence" value="ECO:0007669"/>
    <property type="project" value="UniProtKB-KW"/>
</dbReference>
<keyword evidence="4" id="KW-0645">Protease</keyword>
<reference evidence="14" key="1">
    <citation type="submission" date="2016-04" db="EMBL/GenBank/DDBJ databases">
        <authorList>
            <person name="Chen L."/>
            <person name="Zhuang W."/>
            <person name="Wang G."/>
        </authorList>
    </citation>
    <scope>NUCLEOTIDE SEQUENCE [LARGE SCALE GENOMIC DNA]</scope>
    <source>
        <strain evidence="14">208</strain>
    </source>
</reference>
<dbReference type="CDD" id="cd14789">
    <property type="entry name" value="Tiki"/>
    <property type="match status" value="1"/>
</dbReference>
<dbReference type="AlphaFoldDB" id="A0A1V9G538"/>
<evidence type="ECO:0000256" key="12">
    <source>
        <dbReference type="ARBA" id="ARBA00023180"/>
    </source>
</evidence>
<evidence type="ECO:0000256" key="4">
    <source>
        <dbReference type="ARBA" id="ARBA00022670"/>
    </source>
</evidence>
<comment type="cofactor">
    <cofactor evidence="1">
        <name>Mn(2+)</name>
        <dbReference type="ChEBI" id="CHEBI:29035"/>
    </cofactor>
</comment>
<evidence type="ECO:0000256" key="11">
    <source>
        <dbReference type="ARBA" id="ARBA00023136"/>
    </source>
</evidence>
<dbReference type="OrthoDB" id="9798714at2"/>
<proteinExistence type="predicted"/>
<keyword evidence="8" id="KW-0378">Hydrolase</keyword>
<dbReference type="STRING" id="550983.A4R26_14225"/>
<sequence>MYLIRYAFCLLALCIVATCTYGQQNYPKSLLWRISGKGLQHPSYLFGTIHLTDKRLFKLGDSVFNAIESTEGFAMEVNPDEMGAWYINKAINEAEGAPLNELLDENDFKKYSTALAKKFKKPAAEITTRDIVAEKNKWMADYLEKGEMATFLDAYLYNIARRQGKWVGGVEDITDQTGLLDDLVDKTDIDMLLANDTSIIKRSANNMVERMINMYVNQDLTGIESITANQSAEYNDLLLIRRNVKMARRIDSLTALRTMFIAVGAAHLPGDSGVIHLLRASGFTVEPVYASQKIDAASYTFKEVKLPWTESEDKQGLYKVSMPGNAIDLKLFGFIDVKFVFDIFTLSNYCTMSVVNPRSNVNKDSMLQELAQRMFHTTGKIPAKNVSNGGIEGKEYIHTLMGQKIRMQAFLYDNIAYVAFMNAVKKEMLTSEDAERFFKSFTITKKQLVAEGDQAFTDSVMGISVITPAKLTYNKKLSVDSDGWHISAFAGVDMLNGRYVMLFSKDIYPGHYLSSDSTIQQGLVRSLASQYPHLKVDSLSVQGYNAIMLKGANAEQPGIYMQALSVILNNRNVVLLVISDSAQMQQRETRKIFSSLRIIAPAALPWKVYTTGDSLFSARVPGPFRTWYSESNSYSYSFDTTTASSYYIMPDTLGKYTWFKNDSLFWENTASRFKGVNKLISKTSIRYNGQPALELLTKEEAAYKRMRLILHDDKVMQVMVIGDSNFVHSYNATEFLNSFRINTSQQQPDFITKSKTTLLLQDLSSPDSATRVDAAYSLMSIEFCKEDVSQLNEALFKQYDTLEGMLDHNYVNMRLGMKLAALKDPSTISYIKEKYASLTGLNDDQRNTALATLAAFKTGESYNTLARLIDQYGAPKKEIDYQCIQSFNDSLALTVTIFNTLQKLAKDSAHCMQVAETINNLRDSGYINKVQLAPLQNDYIVNAKKLLPAVKKEEVTPWHINELLKLTASFNTTAGNAVLKSYLAVKDLYIKREAVIQLIKNKQQVPAGELLKLAADRQMRSYFYRSLKELKKTAMFPKQYATQPAFAEAAVHEIAADDYDVKKISFLTKKTAAYKGKTYTFYLYRVMLEDDEPAGYLGIAGGYKPGSVSLETAIDLSGVNWEATYSASKVNTQFKSFLKRMENAYEPE</sequence>
<dbReference type="Pfam" id="PF01963">
    <property type="entry name" value="TraB_PrgY_gumN"/>
    <property type="match status" value="1"/>
</dbReference>
<keyword evidence="6" id="KW-0479">Metal-binding</keyword>
<dbReference type="GO" id="GO:0006508">
    <property type="term" value="P:proteolysis"/>
    <property type="evidence" value="ECO:0007669"/>
    <property type="project" value="UniProtKB-KW"/>
</dbReference>
<dbReference type="InterPro" id="IPR040230">
    <property type="entry name" value="TIKI1/2-like"/>
</dbReference>
<evidence type="ECO:0000256" key="9">
    <source>
        <dbReference type="ARBA" id="ARBA00022989"/>
    </source>
</evidence>
<evidence type="ECO:0000256" key="2">
    <source>
        <dbReference type="ARBA" id="ARBA00001941"/>
    </source>
</evidence>
<dbReference type="Proteomes" id="UP000192276">
    <property type="component" value="Unassembled WGS sequence"/>
</dbReference>
<protein>
    <recommendedName>
        <fullName evidence="15">TraB/GumN family protein</fullName>
    </recommendedName>
</protein>
<dbReference type="PANTHER" id="PTHR31120:SF6">
    <property type="entry name" value="METALLOPROTEASE TIKI HOMOLOG"/>
    <property type="match status" value="1"/>
</dbReference>
<evidence type="ECO:0000256" key="7">
    <source>
        <dbReference type="ARBA" id="ARBA00022729"/>
    </source>
</evidence>
<evidence type="ECO:0008006" key="15">
    <source>
        <dbReference type="Google" id="ProtNLM"/>
    </source>
</evidence>
<evidence type="ECO:0000256" key="5">
    <source>
        <dbReference type="ARBA" id="ARBA00022692"/>
    </source>
</evidence>
<keyword evidence="10" id="KW-0482">Metalloprotease</keyword>
<dbReference type="GO" id="GO:0016020">
    <property type="term" value="C:membrane"/>
    <property type="evidence" value="ECO:0007669"/>
    <property type="project" value="UniProtKB-SubCell"/>
</dbReference>
<comment type="caution">
    <text evidence="13">The sequence shown here is derived from an EMBL/GenBank/DDBJ whole genome shotgun (WGS) entry which is preliminary data.</text>
</comment>
<dbReference type="GO" id="GO:0030178">
    <property type="term" value="P:negative regulation of Wnt signaling pathway"/>
    <property type="evidence" value="ECO:0007669"/>
    <property type="project" value="InterPro"/>
</dbReference>